<gene>
    <name evidence="10 14" type="primary">secY</name>
    <name evidence="14" type="ORF">MARIT_2350</name>
</gene>
<dbReference type="InterPro" id="IPR030659">
    <property type="entry name" value="SecY_CS"/>
</dbReference>
<feature type="transmembrane region" description="Helical" evidence="10">
    <location>
        <begin position="215"/>
        <end position="242"/>
    </location>
</feature>
<dbReference type="PANTHER" id="PTHR10906">
    <property type="entry name" value="SECY/SEC61-ALPHA FAMILY MEMBER"/>
    <property type="match status" value="1"/>
</dbReference>
<dbReference type="EMBL" id="LT634361">
    <property type="protein sequence ID" value="SFZ83909.1"/>
    <property type="molecule type" value="Genomic_DNA"/>
</dbReference>
<dbReference type="STRING" id="1349785.GCA_000509405_02121"/>
<dbReference type="PROSITE" id="PS00755">
    <property type="entry name" value="SECY_1"/>
    <property type="match status" value="1"/>
</dbReference>
<dbReference type="Proteomes" id="UP000231564">
    <property type="component" value="Chromosome MARIT"/>
</dbReference>
<organism evidence="14 15">
    <name type="scientific">Tenacibaculum maritimum NCIMB 2154</name>
    <dbReference type="NCBI Taxonomy" id="1349785"/>
    <lineage>
        <taxon>Bacteria</taxon>
        <taxon>Pseudomonadati</taxon>
        <taxon>Bacteroidota</taxon>
        <taxon>Flavobacteriia</taxon>
        <taxon>Flavobacteriales</taxon>
        <taxon>Flavobacteriaceae</taxon>
        <taxon>Tenacibaculum</taxon>
    </lineage>
</organism>
<comment type="function">
    <text evidence="10 11">The central subunit of the protein translocation channel SecYEG. Consists of two halves formed by TMs 1-5 and 6-10. These two domains form a lateral gate at the front which open onto the bilayer between TMs 2 and 7, and are clamped together by SecE at the back. The channel is closed by both a pore ring composed of hydrophobic SecY resides and a short helix (helix 2A) on the extracellular side of the membrane which forms a plug. The plug probably moves laterally to allow the channel to open. The ring and the pore may move independently.</text>
</comment>
<dbReference type="GO" id="GO:0043952">
    <property type="term" value="P:protein transport by the Sec complex"/>
    <property type="evidence" value="ECO:0007669"/>
    <property type="project" value="UniProtKB-UniRule"/>
</dbReference>
<dbReference type="Pfam" id="PF00344">
    <property type="entry name" value="SecY"/>
    <property type="match status" value="1"/>
</dbReference>
<dbReference type="FunFam" id="1.10.3370.10:FF:000001">
    <property type="entry name" value="Preprotein translocase subunit SecY"/>
    <property type="match status" value="1"/>
</dbReference>
<evidence type="ECO:0000256" key="2">
    <source>
        <dbReference type="ARBA" id="ARBA00005751"/>
    </source>
</evidence>
<feature type="transmembrane region" description="Helical" evidence="10">
    <location>
        <begin position="395"/>
        <end position="414"/>
    </location>
</feature>
<feature type="transmembrane region" description="Helical" evidence="10">
    <location>
        <begin position="120"/>
        <end position="137"/>
    </location>
</feature>
<reference evidence="14 15" key="1">
    <citation type="submission" date="2016-11" db="EMBL/GenBank/DDBJ databases">
        <authorList>
            <person name="Jaros S."/>
            <person name="Januszkiewicz K."/>
            <person name="Wedrychowicz H."/>
        </authorList>
    </citation>
    <scope>NUCLEOTIDE SEQUENCE [LARGE SCALE GENOMIC DNA]</scope>
    <source>
        <strain evidence="14">NCIMB 2154T</strain>
    </source>
</reference>
<comment type="subcellular location">
    <subcellularLocation>
        <location evidence="10">Cell membrane</location>
        <topology evidence="10">Multi-pass membrane protein</topology>
    </subcellularLocation>
    <subcellularLocation>
        <location evidence="1 12">Membrane</location>
        <topology evidence="1 12">Multi-pass membrane protein</topology>
    </subcellularLocation>
</comment>
<evidence type="ECO:0000256" key="7">
    <source>
        <dbReference type="ARBA" id="ARBA00023010"/>
    </source>
</evidence>
<dbReference type="NCBIfam" id="TIGR00967">
    <property type="entry name" value="3a0501s007"/>
    <property type="match status" value="1"/>
</dbReference>
<evidence type="ECO:0000256" key="3">
    <source>
        <dbReference type="ARBA" id="ARBA00022448"/>
    </source>
</evidence>
<evidence type="ECO:0000256" key="12">
    <source>
        <dbReference type="RuleBase" id="RU003484"/>
    </source>
</evidence>
<evidence type="ECO:0000256" key="6">
    <source>
        <dbReference type="ARBA" id="ARBA00022989"/>
    </source>
</evidence>
<dbReference type="KEGG" id="tmar:MARIT_2350"/>
<evidence type="ECO:0000256" key="13">
    <source>
        <dbReference type="RuleBase" id="RU004349"/>
    </source>
</evidence>
<dbReference type="PIRSF" id="PIRSF004557">
    <property type="entry name" value="SecY"/>
    <property type="match status" value="1"/>
</dbReference>
<keyword evidence="5 10" id="KW-0653">Protein transport</keyword>
<evidence type="ECO:0000256" key="8">
    <source>
        <dbReference type="ARBA" id="ARBA00023136"/>
    </source>
</evidence>
<accession>A0A2H1EBU9</accession>
<dbReference type="PROSITE" id="PS00756">
    <property type="entry name" value="SECY_2"/>
    <property type="match status" value="1"/>
</dbReference>
<feature type="transmembrane region" description="Helical" evidence="10">
    <location>
        <begin position="185"/>
        <end position="203"/>
    </location>
</feature>
<evidence type="ECO:0000256" key="9">
    <source>
        <dbReference type="ARBA" id="ARBA00039733"/>
    </source>
</evidence>
<feature type="transmembrane region" description="Helical" evidence="10">
    <location>
        <begin position="367"/>
        <end position="389"/>
    </location>
</feature>
<feature type="transmembrane region" description="Helical" evidence="10">
    <location>
        <begin position="275"/>
        <end position="297"/>
    </location>
</feature>
<comment type="similarity">
    <text evidence="2 10 13">Belongs to the SecY/SEC61-alpha family.</text>
</comment>
<keyword evidence="15" id="KW-1185">Reference proteome</keyword>
<evidence type="ECO:0000256" key="4">
    <source>
        <dbReference type="ARBA" id="ARBA00022692"/>
    </source>
</evidence>
<feature type="transmembrane region" description="Helical" evidence="10">
    <location>
        <begin position="21"/>
        <end position="42"/>
    </location>
</feature>
<feature type="transmembrane region" description="Helical" evidence="10">
    <location>
        <begin position="80"/>
        <end position="100"/>
    </location>
</feature>
<dbReference type="SUPFAM" id="SSF103491">
    <property type="entry name" value="Preprotein translocase SecY subunit"/>
    <property type="match status" value="1"/>
</dbReference>
<keyword evidence="4 10" id="KW-0812">Transmembrane</keyword>
<dbReference type="PRINTS" id="PR00303">
    <property type="entry name" value="SECYTRNLCASE"/>
</dbReference>
<feature type="transmembrane region" description="Helical" evidence="10">
    <location>
        <begin position="309"/>
        <end position="331"/>
    </location>
</feature>
<keyword evidence="7 10" id="KW-0811">Translocation</keyword>
<dbReference type="InterPro" id="IPR026593">
    <property type="entry name" value="SecY"/>
</dbReference>
<dbReference type="GO" id="GO:0006605">
    <property type="term" value="P:protein targeting"/>
    <property type="evidence" value="ECO:0007669"/>
    <property type="project" value="UniProtKB-UniRule"/>
</dbReference>
<keyword evidence="10" id="KW-1003">Cell membrane</keyword>
<keyword evidence="8 10" id="KW-0472">Membrane</keyword>
<dbReference type="GO" id="GO:0065002">
    <property type="term" value="P:intracellular protein transmembrane transport"/>
    <property type="evidence" value="ECO:0007669"/>
    <property type="project" value="UniProtKB-UniRule"/>
</dbReference>
<keyword evidence="3 10" id="KW-0813">Transport</keyword>
<dbReference type="InterPro" id="IPR023201">
    <property type="entry name" value="SecY_dom_sf"/>
</dbReference>
<dbReference type="AlphaFoldDB" id="A0A2H1EBU9"/>
<protein>
    <recommendedName>
        <fullName evidence="9 10">Protein translocase subunit SecY</fullName>
    </recommendedName>
</protein>
<evidence type="ECO:0000313" key="14">
    <source>
        <dbReference type="EMBL" id="SFZ83909.1"/>
    </source>
</evidence>
<name>A0A2H1EBU9_9FLAO</name>
<evidence type="ECO:0000256" key="11">
    <source>
        <dbReference type="RuleBase" id="RU000537"/>
    </source>
</evidence>
<dbReference type="Gene3D" id="1.10.3370.10">
    <property type="entry name" value="SecY subunit domain"/>
    <property type="match status" value="1"/>
</dbReference>
<evidence type="ECO:0000313" key="15">
    <source>
        <dbReference type="Proteomes" id="UP000231564"/>
    </source>
</evidence>
<evidence type="ECO:0000256" key="1">
    <source>
        <dbReference type="ARBA" id="ARBA00004141"/>
    </source>
</evidence>
<evidence type="ECO:0000256" key="10">
    <source>
        <dbReference type="HAMAP-Rule" id="MF_01465"/>
    </source>
</evidence>
<comment type="subunit">
    <text evidence="10">Component of the Sec protein translocase complex. Heterotrimer consisting of SecY, SecE and SecG subunits. The heterotrimers can form oligomers, although 1 heterotrimer is thought to be able to translocate proteins. Interacts with the ribosome. Interacts with SecDF, and other proteins may be involved. Interacts with SecA.</text>
</comment>
<proteinExistence type="inferred from homology"/>
<evidence type="ECO:0000256" key="5">
    <source>
        <dbReference type="ARBA" id="ARBA00022927"/>
    </source>
</evidence>
<dbReference type="InterPro" id="IPR002208">
    <property type="entry name" value="SecY/SEC61-alpha"/>
</dbReference>
<sequence length="441" mass="48007">MMNFINTLKDIWKIEELKNKLLLTLGLITVYRFMATVPLPGIDPLQLAGLKDSTATGLLGILNAFTGGAFARASVMALGIMPYISASIVVQLMGIAVPYLQKLQKDGESGRKKITQITRWLTILITMFQGPGYIALIKNQFGLPESAFLVGGATFWVSSMILLTAGTIFAMWLGERITDKGVGNGISLLITVGIIANFPGAFVQELVSKVTGTGAGGIMMILIELIIWFVVILLTVLLVTAVRKIAVQYARRTAVTNIKDVDGARQYIPLKLNAAGVMPIIFAQAIMFLPVALAQKFPTLSSLQDINGLWYNVIFALLIIIFSYFYTAITIPTNKMAEDLKRSNGFVPGYKPGEETADYLDSILSRITLPGSIFLAALSILPAIIVQFGVTQNWALFYGGTSLIIMVGVAIDTIQQINSYLLNSRYDGLMKTGNSNRKSLK</sequence>
<dbReference type="GO" id="GO:0005886">
    <property type="term" value="C:plasma membrane"/>
    <property type="evidence" value="ECO:0007669"/>
    <property type="project" value="UniProtKB-SubCell"/>
</dbReference>
<dbReference type="HAMAP" id="MF_01465">
    <property type="entry name" value="SecY"/>
    <property type="match status" value="1"/>
</dbReference>
<feature type="transmembrane region" description="Helical" evidence="10">
    <location>
        <begin position="149"/>
        <end position="173"/>
    </location>
</feature>
<keyword evidence="6 10" id="KW-1133">Transmembrane helix</keyword>